<keyword evidence="5" id="KW-1003">Cell membrane</keyword>
<dbReference type="SUPFAM" id="SSF63380">
    <property type="entry name" value="Riboflavin synthase domain-like"/>
    <property type="match status" value="1"/>
</dbReference>
<evidence type="ECO:0000313" key="18">
    <source>
        <dbReference type="Proteomes" id="UP001056384"/>
    </source>
</evidence>
<protein>
    <recommendedName>
        <fullName evidence="3">ferric-chelate reductase (NADPH)</fullName>
        <ecNumber evidence="3">1.16.1.9</ecNumber>
    </recommendedName>
</protein>
<evidence type="ECO:0000259" key="16">
    <source>
        <dbReference type="PROSITE" id="PS51384"/>
    </source>
</evidence>
<dbReference type="CDD" id="cd06186">
    <property type="entry name" value="NOX_Duox_like_FAD_NADP"/>
    <property type="match status" value="1"/>
</dbReference>
<feature type="region of interest" description="Disordered" evidence="14">
    <location>
        <begin position="494"/>
        <end position="558"/>
    </location>
</feature>
<comment type="catalytic activity">
    <reaction evidence="13">
        <text>2 a Fe(II)-siderophore + NADP(+) + H(+) = 2 a Fe(III)-siderophore + NADPH</text>
        <dbReference type="Rhea" id="RHEA:28795"/>
        <dbReference type="Rhea" id="RHEA-COMP:11342"/>
        <dbReference type="Rhea" id="RHEA-COMP:11344"/>
        <dbReference type="ChEBI" id="CHEBI:15378"/>
        <dbReference type="ChEBI" id="CHEBI:29033"/>
        <dbReference type="ChEBI" id="CHEBI:29034"/>
        <dbReference type="ChEBI" id="CHEBI:57783"/>
        <dbReference type="ChEBI" id="CHEBI:58349"/>
        <dbReference type="EC" id="1.16.1.9"/>
    </reaction>
</comment>
<evidence type="ECO:0000256" key="10">
    <source>
        <dbReference type="ARBA" id="ARBA00023065"/>
    </source>
</evidence>
<feature type="transmembrane region" description="Helical" evidence="15">
    <location>
        <begin position="265"/>
        <end position="286"/>
    </location>
</feature>
<accession>A0A9Q9AVW4</accession>
<evidence type="ECO:0000256" key="15">
    <source>
        <dbReference type="SAM" id="Phobius"/>
    </source>
</evidence>
<evidence type="ECO:0000256" key="4">
    <source>
        <dbReference type="ARBA" id="ARBA00022448"/>
    </source>
</evidence>
<dbReference type="EC" id="1.16.1.9" evidence="3"/>
<feature type="compositionally biased region" description="Polar residues" evidence="14">
    <location>
        <begin position="534"/>
        <end position="544"/>
    </location>
</feature>
<evidence type="ECO:0000256" key="2">
    <source>
        <dbReference type="ARBA" id="ARBA00006278"/>
    </source>
</evidence>
<dbReference type="Pfam" id="PF01794">
    <property type="entry name" value="Ferric_reduct"/>
    <property type="match status" value="1"/>
</dbReference>
<feature type="domain" description="FAD-binding FR-type" evidence="16">
    <location>
        <begin position="297"/>
        <end position="403"/>
    </location>
</feature>
<dbReference type="AlphaFoldDB" id="A0A9Q9AVW4"/>
<feature type="transmembrane region" description="Helical" evidence="15">
    <location>
        <begin position="239"/>
        <end position="259"/>
    </location>
</feature>
<keyword evidence="11 15" id="KW-0472">Membrane</keyword>
<dbReference type="InterPro" id="IPR013121">
    <property type="entry name" value="Fe_red_NAD-bd_6"/>
</dbReference>
<evidence type="ECO:0000256" key="11">
    <source>
        <dbReference type="ARBA" id="ARBA00023136"/>
    </source>
</evidence>
<evidence type="ECO:0000256" key="1">
    <source>
        <dbReference type="ARBA" id="ARBA00004651"/>
    </source>
</evidence>
<dbReference type="PANTHER" id="PTHR32361:SF9">
    <property type="entry name" value="FERRIC REDUCTASE TRANSMEMBRANE COMPONENT 3-RELATED"/>
    <property type="match status" value="1"/>
</dbReference>
<comment type="similarity">
    <text evidence="2">Belongs to the ferric reductase (FRE) family.</text>
</comment>
<feature type="transmembrane region" description="Helical" evidence="15">
    <location>
        <begin position="175"/>
        <end position="193"/>
    </location>
</feature>
<proteinExistence type="inferred from homology"/>
<feature type="transmembrane region" description="Helical" evidence="15">
    <location>
        <begin position="113"/>
        <end position="132"/>
    </location>
</feature>
<dbReference type="InterPro" id="IPR051410">
    <property type="entry name" value="Ferric/Cupric_Reductase"/>
</dbReference>
<dbReference type="EMBL" id="CP099422">
    <property type="protein sequence ID" value="USW53068.1"/>
    <property type="molecule type" value="Genomic_DNA"/>
</dbReference>
<evidence type="ECO:0000256" key="9">
    <source>
        <dbReference type="ARBA" id="ARBA00023002"/>
    </source>
</evidence>
<dbReference type="InterPro" id="IPR013130">
    <property type="entry name" value="Fe3_Rdtase_TM_dom"/>
</dbReference>
<evidence type="ECO:0000256" key="12">
    <source>
        <dbReference type="ARBA" id="ARBA00023180"/>
    </source>
</evidence>
<feature type="transmembrane region" description="Helical" evidence="15">
    <location>
        <begin position="33"/>
        <end position="54"/>
    </location>
</feature>
<dbReference type="SFLD" id="SFLDS00052">
    <property type="entry name" value="Ferric_Reductase_Domain"/>
    <property type="match status" value="1"/>
</dbReference>
<dbReference type="InterPro" id="IPR013112">
    <property type="entry name" value="FAD-bd_8"/>
</dbReference>
<keyword evidence="9" id="KW-0560">Oxidoreductase</keyword>
<keyword evidence="18" id="KW-1185">Reference proteome</keyword>
<feature type="transmembrane region" description="Helical" evidence="15">
    <location>
        <begin position="213"/>
        <end position="232"/>
    </location>
</feature>
<dbReference type="Gene3D" id="3.40.50.80">
    <property type="entry name" value="Nucleotide-binding domain of ferredoxin-NADP reductase (FNR) module"/>
    <property type="match status" value="1"/>
</dbReference>
<evidence type="ECO:0000313" key="17">
    <source>
        <dbReference type="EMBL" id="USW53068.1"/>
    </source>
</evidence>
<keyword evidence="7" id="KW-0249">Electron transport</keyword>
<sequence>MSMSGMSHGSHSMSGMTMSGGMFTPSDETYAQAFWYAIAGGIALLTITKAASTVQSRRRLKQHKRDPTSIPSRPTGPFAQAFATATALTREMTYSQPLYFTGRISRYFTPLPLGRWLLLAIYWIIILAFLWTDTILTRGDPIYPDSIYFLLSCKFNPISLLTGISYERFNWLHRWAARTMWVTAIVHWSFFYTEWSLAGIVGMQMDMMPMVRYGFGAWGVVTWMLLSGFGLFRDLCYELFVLQHIAAAGTLLWLLFVHVPSYARYNVWLSVAFVAFDWGVRIIWGITRNLHLLKRSGSKSPGYTTHLEALPGNVTRLTIDSPDFAWQAGQHAYLYMPSLRPFEFHPFTIASTSSSGKMSMLIQSRSGFSKSLHKSAAAAGKPSSSSWRNRAFISGPWGSPPDLSSYDTVVLIACSTGATFILPILQDLLQKETCIRNITLHWIIREEEHFAWVEQDLQEAVKQTTEGGKLRLKVVVHVTGSSALPSAVVASNPPTLISDKKPTATTRVETHRKPASSFEESSSLDSIPSASTSEHSPLTTKAPPSSSSSSSMSITHGTRPSIPSLILPSVAAAWGESGIIVCGGPSITAETRTYVAKLSDERAVHKGTGAQGIYLFSETYGW</sequence>
<keyword evidence="6 15" id="KW-0812">Transmembrane</keyword>
<dbReference type="GO" id="GO:0006879">
    <property type="term" value="P:intracellular iron ion homeostasis"/>
    <property type="evidence" value="ECO:0007669"/>
    <property type="project" value="TreeGrafter"/>
</dbReference>
<feature type="compositionally biased region" description="Low complexity" evidence="14">
    <location>
        <begin position="516"/>
        <end position="533"/>
    </location>
</feature>
<evidence type="ECO:0000256" key="6">
    <source>
        <dbReference type="ARBA" id="ARBA00022692"/>
    </source>
</evidence>
<keyword evidence="8 15" id="KW-1133">Transmembrane helix</keyword>
<keyword evidence="4" id="KW-0813">Transport</keyword>
<evidence type="ECO:0000256" key="8">
    <source>
        <dbReference type="ARBA" id="ARBA00022989"/>
    </source>
</evidence>
<dbReference type="PANTHER" id="PTHR32361">
    <property type="entry name" value="FERRIC/CUPRIC REDUCTASE TRANSMEMBRANE COMPONENT"/>
    <property type="match status" value="1"/>
</dbReference>
<dbReference type="Pfam" id="PF08022">
    <property type="entry name" value="FAD_binding_8"/>
    <property type="match status" value="1"/>
</dbReference>
<dbReference type="InterPro" id="IPR039261">
    <property type="entry name" value="FNR_nucleotide-bd"/>
</dbReference>
<dbReference type="GO" id="GO:0015677">
    <property type="term" value="P:copper ion import"/>
    <property type="evidence" value="ECO:0007669"/>
    <property type="project" value="TreeGrafter"/>
</dbReference>
<feature type="compositionally biased region" description="Basic and acidic residues" evidence="14">
    <location>
        <begin position="498"/>
        <end position="512"/>
    </location>
</feature>
<dbReference type="Pfam" id="PF08030">
    <property type="entry name" value="NAD_binding_6"/>
    <property type="match status" value="1"/>
</dbReference>
<dbReference type="SFLD" id="SFLDG01168">
    <property type="entry name" value="Ferric_reductase_subgroup_(FRE"/>
    <property type="match status" value="1"/>
</dbReference>
<organism evidence="17 18">
    <name type="scientific">Septoria linicola</name>
    <dbReference type="NCBI Taxonomy" id="215465"/>
    <lineage>
        <taxon>Eukaryota</taxon>
        <taxon>Fungi</taxon>
        <taxon>Dikarya</taxon>
        <taxon>Ascomycota</taxon>
        <taxon>Pezizomycotina</taxon>
        <taxon>Dothideomycetes</taxon>
        <taxon>Dothideomycetidae</taxon>
        <taxon>Mycosphaerellales</taxon>
        <taxon>Mycosphaerellaceae</taxon>
        <taxon>Septoria</taxon>
    </lineage>
</organism>
<dbReference type="InterPro" id="IPR017927">
    <property type="entry name" value="FAD-bd_FR_type"/>
</dbReference>
<evidence type="ECO:0000256" key="3">
    <source>
        <dbReference type="ARBA" id="ARBA00012668"/>
    </source>
</evidence>
<keyword evidence="10" id="KW-0406">Ion transport</keyword>
<evidence type="ECO:0000256" key="13">
    <source>
        <dbReference type="ARBA" id="ARBA00048483"/>
    </source>
</evidence>
<dbReference type="InterPro" id="IPR017938">
    <property type="entry name" value="Riboflavin_synthase-like_b-brl"/>
</dbReference>
<dbReference type="Proteomes" id="UP001056384">
    <property type="component" value="Chromosome 5"/>
</dbReference>
<dbReference type="PROSITE" id="PS51384">
    <property type="entry name" value="FAD_FR"/>
    <property type="match status" value="1"/>
</dbReference>
<evidence type="ECO:0000256" key="14">
    <source>
        <dbReference type="SAM" id="MobiDB-lite"/>
    </source>
</evidence>
<dbReference type="GO" id="GO:0052851">
    <property type="term" value="F:ferric-chelate reductase (NADPH) activity"/>
    <property type="evidence" value="ECO:0007669"/>
    <property type="project" value="UniProtKB-EC"/>
</dbReference>
<evidence type="ECO:0000256" key="7">
    <source>
        <dbReference type="ARBA" id="ARBA00022982"/>
    </source>
</evidence>
<dbReference type="SUPFAM" id="SSF52343">
    <property type="entry name" value="Ferredoxin reductase-like, C-terminal NADP-linked domain"/>
    <property type="match status" value="1"/>
</dbReference>
<evidence type="ECO:0000256" key="5">
    <source>
        <dbReference type="ARBA" id="ARBA00022475"/>
    </source>
</evidence>
<gene>
    <name evidence="17" type="ORF">Slin15195_G063870</name>
</gene>
<dbReference type="GO" id="GO:0006826">
    <property type="term" value="P:iron ion transport"/>
    <property type="evidence" value="ECO:0007669"/>
    <property type="project" value="UniProtKB-ARBA"/>
</dbReference>
<dbReference type="GO" id="GO:0005886">
    <property type="term" value="C:plasma membrane"/>
    <property type="evidence" value="ECO:0007669"/>
    <property type="project" value="UniProtKB-SubCell"/>
</dbReference>
<reference evidence="17" key="1">
    <citation type="submission" date="2022-06" db="EMBL/GenBank/DDBJ databases">
        <title>Complete genome sequences of two strains of the flax pathogen Septoria linicola.</title>
        <authorList>
            <person name="Lapalu N."/>
            <person name="Simon A."/>
            <person name="Demenou B."/>
            <person name="Paumier D."/>
            <person name="Guillot M.-P."/>
            <person name="Gout L."/>
            <person name="Valade R."/>
        </authorList>
    </citation>
    <scope>NUCLEOTIDE SEQUENCE</scope>
    <source>
        <strain evidence="17">SE15195</strain>
    </source>
</reference>
<keyword evidence="12" id="KW-0325">Glycoprotein</keyword>
<comment type="subcellular location">
    <subcellularLocation>
        <location evidence="1">Cell membrane</location>
        <topology evidence="1">Multi-pass membrane protein</topology>
    </subcellularLocation>
</comment>
<name>A0A9Q9AVW4_9PEZI</name>